<protein>
    <submittedName>
        <fullName evidence="1">Four helix bundle protein</fullName>
    </submittedName>
</protein>
<reference evidence="1 2" key="1">
    <citation type="submission" date="2018-01" db="EMBL/GenBank/DDBJ databases">
        <title>Draft genome sequence of Paucibacter aquatile CR182 isolated from freshwater of the Nakdong River.</title>
        <authorList>
            <person name="Choi A."/>
            <person name="Chung E.J."/>
        </authorList>
    </citation>
    <scope>NUCLEOTIDE SEQUENCE [LARGE SCALE GENOMIC DNA]</scope>
    <source>
        <strain evidence="1 2">CR182</strain>
    </source>
</reference>
<accession>A0A2N8KT52</accession>
<name>A0A2N8KT52_9BURK</name>
<dbReference type="AlphaFoldDB" id="A0A2N8KT52"/>
<dbReference type="InterPro" id="IPR012657">
    <property type="entry name" value="23S_rRNA-intervening_sequence"/>
</dbReference>
<sequence length="108" mass="11711">MNLVAAVYASTECLPKEERYGLVGQMRRAAVSIPSNIAEGAAKGSTRELFRSLNIASGSLAELDTQLDLAERLFDLDVATTRAQLDRVHKLLTALLSSIRAKLNPPET</sequence>
<dbReference type="PANTHER" id="PTHR38471">
    <property type="entry name" value="FOUR HELIX BUNDLE PROTEIN"/>
    <property type="match status" value="1"/>
</dbReference>
<comment type="caution">
    <text evidence="1">The sequence shown here is derived from an EMBL/GenBank/DDBJ whole genome shotgun (WGS) entry which is preliminary data.</text>
</comment>
<dbReference type="OrthoDB" id="160990at2"/>
<keyword evidence="2" id="KW-1185">Reference proteome</keyword>
<proteinExistence type="predicted"/>
<dbReference type="PANTHER" id="PTHR38471:SF2">
    <property type="entry name" value="FOUR HELIX BUNDLE PROTEIN"/>
    <property type="match status" value="1"/>
</dbReference>
<evidence type="ECO:0000313" key="2">
    <source>
        <dbReference type="Proteomes" id="UP000235916"/>
    </source>
</evidence>
<dbReference type="Gene3D" id="1.20.1440.60">
    <property type="entry name" value="23S rRNA-intervening sequence"/>
    <property type="match status" value="1"/>
</dbReference>
<dbReference type="EMBL" id="POSP01000004">
    <property type="protein sequence ID" value="PND36648.1"/>
    <property type="molecule type" value="Genomic_DNA"/>
</dbReference>
<dbReference type="CDD" id="cd16377">
    <property type="entry name" value="23S_rRNA_IVP_like"/>
    <property type="match status" value="1"/>
</dbReference>
<dbReference type="InterPro" id="IPR036583">
    <property type="entry name" value="23S_rRNA_IVS_sf"/>
</dbReference>
<dbReference type="SUPFAM" id="SSF158446">
    <property type="entry name" value="IVS-encoded protein-like"/>
    <property type="match status" value="1"/>
</dbReference>
<dbReference type="Proteomes" id="UP000235916">
    <property type="component" value="Unassembled WGS sequence"/>
</dbReference>
<evidence type="ECO:0000313" key="1">
    <source>
        <dbReference type="EMBL" id="PND36648.1"/>
    </source>
</evidence>
<dbReference type="NCBIfam" id="TIGR02436">
    <property type="entry name" value="four helix bundle protein"/>
    <property type="match status" value="1"/>
</dbReference>
<dbReference type="Pfam" id="PF05635">
    <property type="entry name" value="23S_rRNA_IVP"/>
    <property type="match status" value="1"/>
</dbReference>
<gene>
    <name evidence="1" type="ORF">C1O66_21130</name>
</gene>
<organism evidence="1 2">
    <name type="scientific">Kinneretia aquatilis</name>
    <dbReference type="NCBI Taxonomy" id="2070761"/>
    <lineage>
        <taxon>Bacteria</taxon>
        <taxon>Pseudomonadati</taxon>
        <taxon>Pseudomonadota</taxon>
        <taxon>Betaproteobacteria</taxon>
        <taxon>Burkholderiales</taxon>
        <taxon>Sphaerotilaceae</taxon>
        <taxon>Roseateles</taxon>
    </lineage>
</organism>